<dbReference type="InterPro" id="IPR014808">
    <property type="entry name" value="DNA_replication_fac_Dna2_N"/>
</dbReference>
<reference evidence="9" key="1">
    <citation type="submission" date="2016-10" db="EMBL/GenBank/DDBJ databases">
        <authorList>
            <person name="Benchimol M."/>
            <person name="Almeida L.G."/>
            <person name="Vasconcelos A.T."/>
            <person name="Perreira-Neves A."/>
            <person name="Rosa I.A."/>
            <person name="Tasca T."/>
            <person name="Bogo M.R."/>
            <person name="de Souza W."/>
        </authorList>
    </citation>
    <scope>NUCLEOTIDE SEQUENCE [LARGE SCALE GENOMIC DNA]</scope>
    <source>
        <strain evidence="9">K</strain>
    </source>
</reference>
<evidence type="ECO:0000256" key="1">
    <source>
        <dbReference type="ARBA" id="ARBA00007913"/>
    </source>
</evidence>
<name>A0A1J4KN07_9EUKA</name>
<evidence type="ECO:0000256" key="3">
    <source>
        <dbReference type="ARBA" id="ARBA00022741"/>
    </source>
</evidence>
<keyword evidence="5" id="KW-0347">Helicase</keyword>
<evidence type="ECO:0000313" key="9">
    <source>
        <dbReference type="EMBL" id="OHT12498.1"/>
    </source>
</evidence>
<dbReference type="InterPro" id="IPR011604">
    <property type="entry name" value="PDDEXK-like_dom_sf"/>
</dbReference>
<evidence type="ECO:0000259" key="8">
    <source>
        <dbReference type="Pfam" id="PF08696"/>
    </source>
</evidence>
<dbReference type="VEuPathDB" id="TrichDB:TRFO_17669"/>
<evidence type="ECO:0000256" key="5">
    <source>
        <dbReference type="ARBA" id="ARBA00022806"/>
    </source>
</evidence>
<dbReference type="GO" id="GO:0005524">
    <property type="term" value="F:ATP binding"/>
    <property type="evidence" value="ECO:0007669"/>
    <property type="project" value="UniProtKB-KW"/>
</dbReference>
<evidence type="ECO:0000256" key="2">
    <source>
        <dbReference type="ARBA" id="ARBA00022723"/>
    </source>
</evidence>
<dbReference type="Pfam" id="PF08696">
    <property type="entry name" value="Dna2"/>
    <property type="match status" value="1"/>
</dbReference>
<comment type="caution">
    <text evidence="9">The sequence shown here is derived from an EMBL/GenBank/DDBJ whole genome shotgun (WGS) entry which is preliminary data.</text>
</comment>
<accession>A0A1J4KN07</accession>
<gene>
    <name evidence="9" type="ORF">TRFO_17669</name>
</gene>
<dbReference type="AlphaFoldDB" id="A0A1J4KN07"/>
<comment type="similarity">
    <text evidence="1">Belongs to the DNA2/NAM7 helicase family.</text>
</comment>
<sequence length="1063" mass="121885">MKAFIQSWEEACSKTDQSTYNEPIIEQHVSESCFNFDNPFFVIIDFYERELAFPEESKEVVLILSNGPSSEVRYAHLVDRWATIPVSIGMVVSVLPKDGWIYSSDDQNLYQNSLSCYINDVTRGFVVFPHYLVKTSSFSVFRSCPRAVFFRETHMLNDPTLFSLFGRFATITLQKYIQNICNGNAVTAAEIVDQLKKEYIIQLHHLSAIQNDEKFHAIKTIEDFFRTIDSFAEKIDEPHAVYMTIPHTKGLKTVSKSFPGFGAKNYINDETIWSFNQGIVGRPNCIVEIEDQPEKKSEKNDQKSHQKGTQKSNQNSESSEENHFSSDSINDDEIEEIDSKINQSKYESKIVPIEVIATVSSNEVTQLKNGHVLSLTAQMNLLSEKFNQTQTDFSFIWYIGSNQKFWVHPSSQEFITFLQMRNSIAGCIADDDLPPMRISSDCETCLSKETCALFERMKDSREYVYEIDRKLPKTMNDFSLNMGRTFFNHYHKQIATDSLSMMWCCIRMFTNKIQNRIKSKHALGNLTISAIENNQSMSPSALMYNLIIWSKNPGEYYNSSLSRLDDVIITRNGEMPILGFGTVTKIKDDHIEITTYEKCFRVGEIICIDFFKSNQWFNSDNATLSLLLINEHFSRIRSLLIDEKKPLFSQDNFPFDSTGLNLLQAEAVSKALKANDYFLINAPHGTGRLAVGLRIVASTLQNIKDDEPFKILIAPHFYSTVNKICEGLEIMNIPYVVGGKEQRIKEKYRYRFEDRLYSSCGTVEDSQKLTKKLRVFVIPSLAKQFDTLFNREFDLVIIYEASRLPVLRSVHSLNSKCPFILFGNTILENGNDSIFSHLQKINNGNQIINLWEMYNCEPEIVEIAKLAYGDELRCLSKHANVDVKPLKVIQKSIRGFLENIVSMNHPIIFVNVNNFSASVMITIAAGLIYEKVNLIADKTLLPSLCSSIYQCQHNGNLVFTKYVSFLQHAAQRVKYYYSKAMMSKRKDMCIAVADSPDSIMLQTCLGMTRRKLILIGQLDMVLRSPLWLKMLGKIPIIDFPDEYVENEISPFKPLKPIYESFEM</sequence>
<dbReference type="InterPro" id="IPR027417">
    <property type="entry name" value="P-loop_NTPase"/>
</dbReference>
<evidence type="ECO:0000256" key="6">
    <source>
        <dbReference type="ARBA" id="ARBA00022840"/>
    </source>
</evidence>
<protein>
    <recommendedName>
        <fullName evidence="8">DNA replication factor Dna2 N-terminal domain-containing protein</fullName>
    </recommendedName>
</protein>
<dbReference type="GO" id="GO:0004386">
    <property type="term" value="F:helicase activity"/>
    <property type="evidence" value="ECO:0007669"/>
    <property type="project" value="UniProtKB-KW"/>
</dbReference>
<feature type="domain" description="DNA replication factor Dna2 N-terminal" evidence="8">
    <location>
        <begin position="70"/>
        <end position="244"/>
    </location>
</feature>
<evidence type="ECO:0000313" key="10">
    <source>
        <dbReference type="Proteomes" id="UP000179807"/>
    </source>
</evidence>
<dbReference type="EMBL" id="MLAK01000562">
    <property type="protein sequence ID" value="OHT12498.1"/>
    <property type="molecule type" value="Genomic_DNA"/>
</dbReference>
<evidence type="ECO:0000256" key="7">
    <source>
        <dbReference type="SAM" id="MobiDB-lite"/>
    </source>
</evidence>
<feature type="region of interest" description="Disordered" evidence="7">
    <location>
        <begin position="293"/>
        <end position="332"/>
    </location>
</feature>
<dbReference type="RefSeq" id="XP_068365634.1">
    <property type="nucleotide sequence ID" value="XM_068499719.1"/>
</dbReference>
<evidence type="ECO:0000256" key="4">
    <source>
        <dbReference type="ARBA" id="ARBA00022801"/>
    </source>
</evidence>
<keyword evidence="10" id="KW-1185">Reference proteome</keyword>
<feature type="compositionally biased region" description="Basic and acidic residues" evidence="7">
    <location>
        <begin position="293"/>
        <end position="304"/>
    </location>
</feature>
<keyword evidence="2" id="KW-0479">Metal-binding</keyword>
<dbReference type="Proteomes" id="UP000179807">
    <property type="component" value="Unassembled WGS sequence"/>
</dbReference>
<dbReference type="GO" id="GO:0016787">
    <property type="term" value="F:hydrolase activity"/>
    <property type="evidence" value="ECO:0007669"/>
    <property type="project" value="UniProtKB-KW"/>
</dbReference>
<dbReference type="Gene3D" id="3.90.320.10">
    <property type="match status" value="1"/>
</dbReference>
<proteinExistence type="inferred from homology"/>
<organism evidence="9 10">
    <name type="scientific">Tritrichomonas foetus</name>
    <dbReference type="NCBI Taxonomy" id="1144522"/>
    <lineage>
        <taxon>Eukaryota</taxon>
        <taxon>Metamonada</taxon>
        <taxon>Parabasalia</taxon>
        <taxon>Tritrichomonadida</taxon>
        <taxon>Tritrichomonadidae</taxon>
        <taxon>Tritrichomonas</taxon>
    </lineage>
</organism>
<dbReference type="Gene3D" id="3.40.50.300">
    <property type="entry name" value="P-loop containing nucleotide triphosphate hydrolases"/>
    <property type="match status" value="1"/>
</dbReference>
<keyword evidence="4" id="KW-0378">Hydrolase</keyword>
<dbReference type="GO" id="GO:0046872">
    <property type="term" value="F:metal ion binding"/>
    <property type="evidence" value="ECO:0007669"/>
    <property type="project" value="UniProtKB-KW"/>
</dbReference>
<dbReference type="GeneID" id="94834423"/>
<keyword evidence="3" id="KW-0547">Nucleotide-binding</keyword>
<keyword evidence="6" id="KW-0067">ATP-binding</keyword>